<dbReference type="Proteomes" id="UP000248857">
    <property type="component" value="Unassembled WGS sequence"/>
</dbReference>
<evidence type="ECO:0000256" key="5">
    <source>
        <dbReference type="ARBA" id="ARBA00023136"/>
    </source>
</evidence>
<dbReference type="OrthoDB" id="9804152at2"/>
<dbReference type="Gene3D" id="1.20.1440.20">
    <property type="entry name" value="LemA-like domain"/>
    <property type="match status" value="1"/>
</dbReference>
<dbReference type="InterPro" id="IPR007156">
    <property type="entry name" value="MamQ_LemA"/>
</dbReference>
<dbReference type="EMBL" id="PQWO01000004">
    <property type="protein sequence ID" value="PZD73881.1"/>
    <property type="molecule type" value="Genomic_DNA"/>
</dbReference>
<proteinExistence type="inferred from homology"/>
<reference evidence="7 8" key="1">
    <citation type="journal article" date="2018" name="Sci. Rep.">
        <title>A novel species of the marine cyanobacterium Acaryochloris with a unique pigment content and lifestyle.</title>
        <authorList>
            <person name="Partensky F."/>
            <person name="Six C."/>
            <person name="Ratin M."/>
            <person name="Garczarek L."/>
            <person name="Vaulot D."/>
            <person name="Probert I."/>
            <person name="Calteau A."/>
            <person name="Gourvil P."/>
            <person name="Marie D."/>
            <person name="Grebert T."/>
            <person name="Bouchier C."/>
            <person name="Le Panse S."/>
            <person name="Gachenot M."/>
            <person name="Rodriguez F."/>
            <person name="Garrido J.L."/>
        </authorList>
    </citation>
    <scope>NUCLEOTIDE SEQUENCE [LARGE SCALE GENOMIC DNA]</scope>
    <source>
        <strain evidence="7 8">RCC1774</strain>
    </source>
</reference>
<evidence type="ECO:0000256" key="6">
    <source>
        <dbReference type="SAM" id="Phobius"/>
    </source>
</evidence>
<keyword evidence="8" id="KW-1185">Reference proteome</keyword>
<evidence type="ECO:0000313" key="7">
    <source>
        <dbReference type="EMBL" id="PZD73881.1"/>
    </source>
</evidence>
<keyword evidence="4 6" id="KW-1133">Transmembrane helix</keyword>
<keyword evidence="3 6" id="KW-0812">Transmembrane</keyword>
<dbReference type="GO" id="GO:0016020">
    <property type="term" value="C:membrane"/>
    <property type="evidence" value="ECO:0007669"/>
    <property type="project" value="UniProtKB-SubCell"/>
</dbReference>
<comment type="similarity">
    <text evidence="2">Belongs to the LemA family.</text>
</comment>
<evidence type="ECO:0000256" key="1">
    <source>
        <dbReference type="ARBA" id="ARBA00004167"/>
    </source>
</evidence>
<dbReference type="PANTHER" id="PTHR34478:SF2">
    <property type="entry name" value="MEMBRANE PROTEIN"/>
    <property type="match status" value="1"/>
</dbReference>
<feature type="transmembrane region" description="Helical" evidence="6">
    <location>
        <begin position="75"/>
        <end position="96"/>
    </location>
</feature>
<evidence type="ECO:0000256" key="3">
    <source>
        <dbReference type="ARBA" id="ARBA00022692"/>
    </source>
</evidence>
<evidence type="ECO:0008006" key="9">
    <source>
        <dbReference type="Google" id="ProtNLM"/>
    </source>
</evidence>
<evidence type="ECO:0000256" key="4">
    <source>
        <dbReference type="ARBA" id="ARBA00022989"/>
    </source>
</evidence>
<comment type="subcellular location">
    <subcellularLocation>
        <location evidence="1">Membrane</location>
        <topology evidence="1">Single-pass membrane protein</topology>
    </subcellularLocation>
</comment>
<organism evidence="7 8">
    <name type="scientific">Acaryochloris thomasi RCC1774</name>
    <dbReference type="NCBI Taxonomy" id="1764569"/>
    <lineage>
        <taxon>Bacteria</taxon>
        <taxon>Bacillati</taxon>
        <taxon>Cyanobacteriota</taxon>
        <taxon>Cyanophyceae</taxon>
        <taxon>Acaryochloridales</taxon>
        <taxon>Acaryochloridaceae</taxon>
        <taxon>Acaryochloris</taxon>
        <taxon>Acaryochloris thomasi</taxon>
    </lineage>
</organism>
<dbReference type="InterPro" id="IPR023353">
    <property type="entry name" value="LemA-like_dom_sf"/>
</dbReference>
<dbReference type="RefSeq" id="WP_110985677.1">
    <property type="nucleotide sequence ID" value="NZ_CAWNWM010000004.1"/>
</dbReference>
<accession>A0A2W1JZJ7</accession>
<dbReference type="Pfam" id="PF04011">
    <property type="entry name" value="LemA"/>
    <property type="match status" value="1"/>
</dbReference>
<sequence>MNSKNVIPEELVPVVLEKAGQLYLQNTGPEGYSLEELMDAGSEAQIPAELIQQAYRQLQREQEDAKRRQTQQRQYLMIGGAIATLLPLLGTIWFGATYNSLNASKSTVEGKWAQVENQMQRRADLIPQLTQVAQSYASSEQQMIQELAKAQTAFLNAETIAQKQAADGGVKDAIANFQTITARNPSLQSNELFINLQYEIAGTENRMATERMRYNQAVQIYNQSLRDFPTVLIAGGLKFQAQPFFKSVQK</sequence>
<evidence type="ECO:0000313" key="8">
    <source>
        <dbReference type="Proteomes" id="UP000248857"/>
    </source>
</evidence>
<gene>
    <name evidence="7" type="ORF">C1752_01714</name>
</gene>
<dbReference type="PANTHER" id="PTHR34478">
    <property type="entry name" value="PROTEIN LEMA"/>
    <property type="match status" value="1"/>
</dbReference>
<protein>
    <recommendedName>
        <fullName evidence="9">LemA family protein</fullName>
    </recommendedName>
</protein>
<name>A0A2W1JZJ7_9CYAN</name>
<dbReference type="SUPFAM" id="SSF140478">
    <property type="entry name" value="LemA-like"/>
    <property type="match status" value="1"/>
</dbReference>
<evidence type="ECO:0000256" key="2">
    <source>
        <dbReference type="ARBA" id="ARBA00008854"/>
    </source>
</evidence>
<dbReference type="AlphaFoldDB" id="A0A2W1JZJ7"/>
<keyword evidence="5 6" id="KW-0472">Membrane</keyword>
<comment type="caution">
    <text evidence="7">The sequence shown here is derived from an EMBL/GenBank/DDBJ whole genome shotgun (WGS) entry which is preliminary data.</text>
</comment>